<dbReference type="GO" id="GO:0006412">
    <property type="term" value="P:translation"/>
    <property type="evidence" value="ECO:0007669"/>
    <property type="project" value="InterPro"/>
</dbReference>
<dbReference type="GO" id="GO:0003735">
    <property type="term" value="F:structural constituent of ribosome"/>
    <property type="evidence" value="ECO:0007669"/>
    <property type="project" value="InterPro"/>
</dbReference>
<evidence type="ECO:0008006" key="7">
    <source>
        <dbReference type="Google" id="ProtNLM"/>
    </source>
</evidence>
<dbReference type="HAMAP" id="MF_01310">
    <property type="entry name" value="Ribosomal_uS11"/>
    <property type="match status" value="1"/>
</dbReference>
<sequence length="202" mass="21782">MLKRILNLPFAALINQQTHLAKHIATSTSAYSAYKRYDRQSDAVRTTPESVSDLESSDKTVLPYDKIYGTSSFPTLETHSQSFNGIKYTDLPIVHVRATYNNTIIAATDSSGTFLAISSAGRVGFRNARKGTNVAAQAAAIALAGDALKKNLRTVRVCLSGIGPGRLPALKALEQSGLNIVSITDTTPLAHNGNRPKKVRRL</sequence>
<comment type="similarity">
    <text evidence="1 4">Belongs to the universal ribosomal protein uS11 family.</text>
</comment>
<keyword evidence="2 4" id="KW-0689">Ribosomal protein</keyword>
<proteinExistence type="inferred from homology"/>
<evidence type="ECO:0000256" key="3">
    <source>
        <dbReference type="ARBA" id="ARBA00023274"/>
    </source>
</evidence>
<evidence type="ECO:0000256" key="2">
    <source>
        <dbReference type="ARBA" id="ARBA00022980"/>
    </source>
</evidence>
<dbReference type="EMBL" id="CAJHNH020000913">
    <property type="protein sequence ID" value="CAG5120524.1"/>
    <property type="molecule type" value="Genomic_DNA"/>
</dbReference>
<dbReference type="Pfam" id="PF00411">
    <property type="entry name" value="Ribosomal_S11"/>
    <property type="match status" value="1"/>
</dbReference>
<dbReference type="SUPFAM" id="SSF53137">
    <property type="entry name" value="Translational machinery components"/>
    <property type="match status" value="1"/>
</dbReference>
<dbReference type="InterPro" id="IPR001971">
    <property type="entry name" value="Ribosomal_uS11"/>
</dbReference>
<keyword evidence="3 4" id="KW-0687">Ribonucleoprotein</keyword>
<comment type="caution">
    <text evidence="5">The sequence shown here is derived from an EMBL/GenBank/DDBJ whole genome shotgun (WGS) entry which is preliminary data.</text>
</comment>
<dbReference type="Proteomes" id="UP000678393">
    <property type="component" value="Unassembled WGS sequence"/>
</dbReference>
<dbReference type="InterPro" id="IPR036967">
    <property type="entry name" value="Ribosomal_uS11_sf"/>
</dbReference>
<reference evidence="5" key="1">
    <citation type="submission" date="2021-04" db="EMBL/GenBank/DDBJ databases">
        <authorList>
            <consortium name="Molecular Ecology Group"/>
        </authorList>
    </citation>
    <scope>NUCLEOTIDE SEQUENCE</scope>
</reference>
<keyword evidence="6" id="KW-1185">Reference proteome</keyword>
<evidence type="ECO:0000256" key="4">
    <source>
        <dbReference type="RuleBase" id="RU003629"/>
    </source>
</evidence>
<evidence type="ECO:0000256" key="1">
    <source>
        <dbReference type="ARBA" id="ARBA00006194"/>
    </source>
</evidence>
<dbReference type="Gene3D" id="3.30.420.80">
    <property type="entry name" value="Ribosomal protein S11"/>
    <property type="match status" value="1"/>
</dbReference>
<dbReference type="PROSITE" id="PS00054">
    <property type="entry name" value="RIBOSOMAL_S11"/>
    <property type="match status" value="1"/>
</dbReference>
<gene>
    <name evidence="5" type="ORF">CUNI_LOCUS6082</name>
</gene>
<dbReference type="AlphaFoldDB" id="A0A8S3YU62"/>
<dbReference type="OrthoDB" id="1654884at2759"/>
<dbReference type="InterPro" id="IPR018102">
    <property type="entry name" value="Ribosomal_uS11_CS"/>
</dbReference>
<evidence type="ECO:0000313" key="6">
    <source>
        <dbReference type="Proteomes" id="UP000678393"/>
    </source>
</evidence>
<dbReference type="PANTHER" id="PTHR11759">
    <property type="entry name" value="40S RIBOSOMAL PROTEIN S14/30S RIBOSOMAL PROTEIN S11"/>
    <property type="match status" value="1"/>
</dbReference>
<name>A0A8S3YU62_9EUPU</name>
<dbReference type="GO" id="GO:1990904">
    <property type="term" value="C:ribonucleoprotein complex"/>
    <property type="evidence" value="ECO:0007669"/>
    <property type="project" value="UniProtKB-KW"/>
</dbReference>
<accession>A0A8S3YU62</accession>
<dbReference type="NCBIfam" id="NF003698">
    <property type="entry name" value="PRK05309.1"/>
    <property type="match status" value="1"/>
</dbReference>
<evidence type="ECO:0000313" key="5">
    <source>
        <dbReference type="EMBL" id="CAG5120524.1"/>
    </source>
</evidence>
<dbReference type="GO" id="GO:0005840">
    <property type="term" value="C:ribosome"/>
    <property type="evidence" value="ECO:0007669"/>
    <property type="project" value="UniProtKB-KW"/>
</dbReference>
<protein>
    <recommendedName>
        <fullName evidence="7">Ribosomal protein S11</fullName>
    </recommendedName>
</protein>
<organism evidence="5 6">
    <name type="scientific">Candidula unifasciata</name>
    <dbReference type="NCBI Taxonomy" id="100452"/>
    <lineage>
        <taxon>Eukaryota</taxon>
        <taxon>Metazoa</taxon>
        <taxon>Spiralia</taxon>
        <taxon>Lophotrochozoa</taxon>
        <taxon>Mollusca</taxon>
        <taxon>Gastropoda</taxon>
        <taxon>Heterobranchia</taxon>
        <taxon>Euthyneura</taxon>
        <taxon>Panpulmonata</taxon>
        <taxon>Eupulmonata</taxon>
        <taxon>Stylommatophora</taxon>
        <taxon>Helicina</taxon>
        <taxon>Helicoidea</taxon>
        <taxon>Geomitridae</taxon>
        <taxon>Candidula</taxon>
    </lineage>
</organism>